<organism evidence="2 3">
    <name type="scientific">Eimeria mitis</name>
    <dbReference type="NCBI Taxonomy" id="44415"/>
    <lineage>
        <taxon>Eukaryota</taxon>
        <taxon>Sar</taxon>
        <taxon>Alveolata</taxon>
        <taxon>Apicomplexa</taxon>
        <taxon>Conoidasida</taxon>
        <taxon>Coccidia</taxon>
        <taxon>Eucoccidiorida</taxon>
        <taxon>Eimeriorina</taxon>
        <taxon>Eimeriidae</taxon>
        <taxon>Eimeria</taxon>
    </lineage>
</organism>
<dbReference type="AlphaFoldDB" id="U6KN27"/>
<feature type="compositionally biased region" description="Low complexity" evidence="1">
    <location>
        <begin position="44"/>
        <end position="53"/>
    </location>
</feature>
<evidence type="ECO:0000313" key="3">
    <source>
        <dbReference type="Proteomes" id="UP000030744"/>
    </source>
</evidence>
<reference evidence="2" key="1">
    <citation type="submission" date="2013-10" db="EMBL/GenBank/DDBJ databases">
        <title>Genomic analysis of the causative agents of coccidiosis in chickens.</title>
        <authorList>
            <person name="Reid A.J."/>
            <person name="Blake D."/>
            <person name="Billington K."/>
            <person name="Browne H."/>
            <person name="Dunn M."/>
            <person name="Hung S."/>
            <person name="Kawahara F."/>
            <person name="Miranda-Saavedra D."/>
            <person name="Mourier T."/>
            <person name="Nagra H."/>
            <person name="Otto T.D."/>
            <person name="Rawlings N."/>
            <person name="Sanchez A."/>
            <person name="Sanders M."/>
            <person name="Subramaniam C."/>
            <person name="Tay Y."/>
            <person name="Dear P."/>
            <person name="Doerig C."/>
            <person name="Gruber A."/>
            <person name="Parkinson J."/>
            <person name="Shirley M."/>
            <person name="Wan K.L."/>
            <person name="Berriman M."/>
            <person name="Tomley F."/>
            <person name="Pain A."/>
        </authorList>
    </citation>
    <scope>NUCLEOTIDE SEQUENCE [LARGE SCALE GENOMIC DNA]</scope>
    <source>
        <strain evidence="2">Houghton</strain>
    </source>
</reference>
<feature type="region of interest" description="Disordered" evidence="1">
    <location>
        <begin position="1"/>
        <end position="30"/>
    </location>
</feature>
<gene>
    <name evidence="2" type="ORF">EMH_0096990</name>
</gene>
<keyword evidence="3" id="KW-1185">Reference proteome</keyword>
<feature type="compositionally biased region" description="Low complexity" evidence="1">
    <location>
        <begin position="21"/>
        <end position="30"/>
    </location>
</feature>
<evidence type="ECO:0000256" key="1">
    <source>
        <dbReference type="SAM" id="MobiDB-lite"/>
    </source>
</evidence>
<accession>U6KN27</accession>
<feature type="compositionally biased region" description="Basic and acidic residues" evidence="1">
    <location>
        <begin position="11"/>
        <end position="20"/>
    </location>
</feature>
<sequence>MTQRLQETEEGDTKEGEKLLSHGASSAAAAPAVVGVALRACPPATAADADAPPSLQHSQGKHEQQQQQTQQVLQQERQQNQVLQEEQQQQEQVLQQKQQQQQQALQHEQQQREGPVWRRKRRFPLR</sequence>
<evidence type="ECO:0000313" key="2">
    <source>
        <dbReference type="EMBL" id="CDJ36828.1"/>
    </source>
</evidence>
<feature type="region of interest" description="Disordered" evidence="1">
    <location>
        <begin position="44"/>
        <end position="126"/>
    </location>
</feature>
<dbReference type="Proteomes" id="UP000030744">
    <property type="component" value="Unassembled WGS sequence"/>
</dbReference>
<name>U6KN27_9EIME</name>
<proteinExistence type="predicted"/>
<dbReference type="RefSeq" id="XP_037879116.1">
    <property type="nucleotide sequence ID" value="XM_038023262.1"/>
</dbReference>
<dbReference type="GeneID" id="60404744"/>
<protein>
    <submittedName>
        <fullName evidence="2">Uncharacterized protein</fullName>
    </submittedName>
</protein>
<dbReference type="VEuPathDB" id="ToxoDB:EMH_0096990"/>
<feature type="compositionally biased region" description="Low complexity" evidence="1">
    <location>
        <begin position="65"/>
        <end position="108"/>
    </location>
</feature>
<reference evidence="2" key="2">
    <citation type="submission" date="2013-10" db="EMBL/GenBank/DDBJ databases">
        <authorList>
            <person name="Aslett M."/>
        </authorList>
    </citation>
    <scope>NUCLEOTIDE SEQUENCE [LARGE SCALE GENOMIC DNA]</scope>
    <source>
        <strain evidence="2">Houghton</strain>
    </source>
</reference>
<dbReference type="EMBL" id="HG737033">
    <property type="protein sequence ID" value="CDJ36828.1"/>
    <property type="molecule type" value="Genomic_DNA"/>
</dbReference>
<feature type="compositionally biased region" description="Basic residues" evidence="1">
    <location>
        <begin position="117"/>
        <end position="126"/>
    </location>
</feature>